<feature type="transmembrane region" description="Helical" evidence="1">
    <location>
        <begin position="378"/>
        <end position="399"/>
    </location>
</feature>
<organism evidence="4 5">
    <name type="scientific">Cellulomonas fulva</name>
    <dbReference type="NCBI Taxonomy" id="2835530"/>
    <lineage>
        <taxon>Bacteria</taxon>
        <taxon>Bacillati</taxon>
        <taxon>Actinomycetota</taxon>
        <taxon>Actinomycetes</taxon>
        <taxon>Micrococcales</taxon>
        <taxon>Cellulomonadaceae</taxon>
        <taxon>Cellulomonas</taxon>
    </lineage>
</organism>
<sequence>MTSATLAREAAPATDRRGLRLDIQGLRAVAVGIVLLFHAGVPGLEGGFVGVDVFFVISGFLITGLIVREVRRTGRLSLLSFYARRARRLLPATAVVFVAVTVGTLLVLPWTRWESIAGDLVASTLYVVNWRLAADSVDYLASDQAASPLQHFWSLAVEEQFYVVWPLVVVALAWWARRRRGSVSDGRMLGGLLVIAVPSLVWSVHLTSTQPGPAYFVTTTRLWELTVGAILAIGATRAGALPRAARRTVGWVGLAAIVAAVVLYDESTPFPGVAALLPVLGAAAVIAAGCGDGEGRLRVLDPAPMQHLGAWSYSLYLWHWPAIVLATAVWGRADGSLPLPVGLAAVAASVPVAWLAFRLVERPFHQSRFLSARLSRSGWLALVCIGVGLVAAGTLAYAAQREADQRAEVVVAAEHPGAAVLPVTPPVEWVPQAPETSAFSPSPQEALEDFPLVAGKDCNAEVNASAPVECTYGDPDAGTVVAVVGDSKMYQWMPALTELADRNDWFLKTNLKADCPFVAVPVQHDDKPYPSCRTLNEARVPSVVDDPDVDVVLTSQVKQTACTDARCRTATAPAMRSALVDVFGRLEAAGKRVIVVADNQSPGMEVPECLAAHDEDPAACTFPRKAHDVPTLLLAARDAQVPVTDVRPWICPAARCPSVIGGVLAYRQGSHISTAFAQSLTDVLGRGLAEQGLD</sequence>
<keyword evidence="1" id="KW-1133">Transmembrane helix</keyword>
<comment type="caution">
    <text evidence="4">The sequence shown here is derived from an EMBL/GenBank/DDBJ whole genome shotgun (WGS) entry which is preliminary data.</text>
</comment>
<feature type="transmembrane region" description="Helical" evidence="1">
    <location>
        <begin position="160"/>
        <end position="176"/>
    </location>
</feature>
<dbReference type="InterPro" id="IPR043968">
    <property type="entry name" value="SGNH"/>
</dbReference>
<dbReference type="EMBL" id="JAHBOH010000001">
    <property type="protein sequence ID" value="MBT0994593.1"/>
    <property type="molecule type" value="Genomic_DNA"/>
</dbReference>
<feature type="transmembrane region" description="Helical" evidence="1">
    <location>
        <begin position="337"/>
        <end position="357"/>
    </location>
</feature>
<keyword evidence="5" id="KW-1185">Reference proteome</keyword>
<name>A0ABS5TZK6_9CELL</name>
<feature type="domain" description="Acyltransferase 3" evidence="2">
    <location>
        <begin position="22"/>
        <end position="357"/>
    </location>
</feature>
<keyword evidence="1" id="KW-0472">Membrane</keyword>
<proteinExistence type="predicted"/>
<dbReference type="RefSeq" id="WP_214349847.1">
    <property type="nucleotide sequence ID" value="NZ_JAHBOH010000001.1"/>
</dbReference>
<protein>
    <submittedName>
        <fullName evidence="4">Acyltransferase</fullName>
    </submittedName>
</protein>
<evidence type="ECO:0000259" key="3">
    <source>
        <dbReference type="Pfam" id="PF19040"/>
    </source>
</evidence>
<feature type="transmembrane region" description="Helical" evidence="1">
    <location>
        <begin position="310"/>
        <end position="331"/>
    </location>
</feature>
<dbReference type="Pfam" id="PF01757">
    <property type="entry name" value="Acyl_transf_3"/>
    <property type="match status" value="1"/>
</dbReference>
<dbReference type="GO" id="GO:0016746">
    <property type="term" value="F:acyltransferase activity"/>
    <property type="evidence" value="ECO:0007669"/>
    <property type="project" value="UniProtKB-KW"/>
</dbReference>
<feature type="transmembrane region" description="Helical" evidence="1">
    <location>
        <begin position="188"/>
        <end position="208"/>
    </location>
</feature>
<feature type="transmembrane region" description="Helical" evidence="1">
    <location>
        <begin position="214"/>
        <end position="236"/>
    </location>
</feature>
<keyword evidence="4" id="KW-0012">Acyltransferase</keyword>
<dbReference type="InterPro" id="IPR002656">
    <property type="entry name" value="Acyl_transf_3_dom"/>
</dbReference>
<dbReference type="InterPro" id="IPR050879">
    <property type="entry name" value="Acyltransferase_3"/>
</dbReference>
<feature type="transmembrane region" description="Helical" evidence="1">
    <location>
        <begin position="25"/>
        <end position="41"/>
    </location>
</feature>
<dbReference type="PANTHER" id="PTHR23028">
    <property type="entry name" value="ACETYLTRANSFERASE"/>
    <property type="match status" value="1"/>
</dbReference>
<dbReference type="Pfam" id="PF19040">
    <property type="entry name" value="SGNH"/>
    <property type="match status" value="1"/>
</dbReference>
<keyword evidence="1" id="KW-0812">Transmembrane</keyword>
<dbReference type="Proteomes" id="UP000722125">
    <property type="component" value="Unassembled WGS sequence"/>
</dbReference>
<evidence type="ECO:0000256" key="1">
    <source>
        <dbReference type="SAM" id="Phobius"/>
    </source>
</evidence>
<dbReference type="PANTHER" id="PTHR23028:SF53">
    <property type="entry name" value="ACYL_TRANSF_3 DOMAIN-CONTAINING PROTEIN"/>
    <property type="match status" value="1"/>
</dbReference>
<evidence type="ECO:0000313" key="4">
    <source>
        <dbReference type="EMBL" id="MBT0994593.1"/>
    </source>
</evidence>
<evidence type="ECO:0000313" key="5">
    <source>
        <dbReference type="Proteomes" id="UP000722125"/>
    </source>
</evidence>
<feature type="transmembrane region" description="Helical" evidence="1">
    <location>
        <begin position="270"/>
        <end position="290"/>
    </location>
</feature>
<keyword evidence="4" id="KW-0808">Transferase</keyword>
<feature type="transmembrane region" description="Helical" evidence="1">
    <location>
        <begin position="248"/>
        <end position="264"/>
    </location>
</feature>
<feature type="domain" description="SGNH" evidence="3">
    <location>
        <begin position="468"/>
        <end position="684"/>
    </location>
</feature>
<accession>A0ABS5TZK6</accession>
<gene>
    <name evidence="4" type="ORF">KIN34_09870</name>
</gene>
<evidence type="ECO:0000259" key="2">
    <source>
        <dbReference type="Pfam" id="PF01757"/>
    </source>
</evidence>
<feature type="transmembrane region" description="Helical" evidence="1">
    <location>
        <begin position="89"/>
        <end position="110"/>
    </location>
</feature>
<reference evidence="4 5" key="1">
    <citation type="submission" date="2021-05" db="EMBL/GenBank/DDBJ databases">
        <title>Description of Cellulomonas sp. DKR-3 sp. nov.</title>
        <authorList>
            <person name="Dahal R.H."/>
            <person name="Chaudhary D.K."/>
        </authorList>
    </citation>
    <scope>NUCLEOTIDE SEQUENCE [LARGE SCALE GENOMIC DNA]</scope>
    <source>
        <strain evidence="4 5">DKR-3</strain>
    </source>
</reference>
<feature type="transmembrane region" description="Helical" evidence="1">
    <location>
        <begin position="47"/>
        <end position="68"/>
    </location>
</feature>